<evidence type="ECO:0008006" key="4">
    <source>
        <dbReference type="Google" id="ProtNLM"/>
    </source>
</evidence>
<dbReference type="NCBIfam" id="TIGR01053">
    <property type="entry name" value="LSD1"/>
    <property type="match status" value="1"/>
</dbReference>
<gene>
    <name evidence="2" type="ORF">SteCoe_5154</name>
</gene>
<feature type="region of interest" description="Disordered" evidence="1">
    <location>
        <begin position="31"/>
        <end position="97"/>
    </location>
</feature>
<reference evidence="2 3" key="1">
    <citation type="submission" date="2016-11" db="EMBL/GenBank/DDBJ databases">
        <title>The macronuclear genome of Stentor coeruleus: a giant cell with tiny introns.</title>
        <authorList>
            <person name="Slabodnick M."/>
            <person name="Ruby J.G."/>
            <person name="Reiff S.B."/>
            <person name="Swart E.C."/>
            <person name="Gosai S."/>
            <person name="Prabakaran S."/>
            <person name="Witkowska E."/>
            <person name="Larue G.E."/>
            <person name="Fisher S."/>
            <person name="Freeman R.M."/>
            <person name="Gunawardena J."/>
            <person name="Chu W."/>
            <person name="Stover N.A."/>
            <person name="Gregory B.D."/>
            <person name="Nowacki M."/>
            <person name="Derisi J."/>
            <person name="Roy S.W."/>
            <person name="Marshall W.F."/>
            <person name="Sood P."/>
        </authorList>
    </citation>
    <scope>NUCLEOTIDE SEQUENCE [LARGE SCALE GENOMIC DNA]</scope>
    <source>
        <strain evidence="2">WM001</strain>
    </source>
</reference>
<dbReference type="AlphaFoldDB" id="A0A1R2CT26"/>
<comment type="caution">
    <text evidence="2">The sequence shown here is derived from an EMBL/GenBank/DDBJ whole genome shotgun (WGS) entry which is preliminary data.</text>
</comment>
<sequence length="166" mass="18419">MEKIEATELVELNKAKKADLDSSLDKTADIEKESIKKLSPQSESNLQSNNKPTSKQTQLETPTIKPEESNSEFTKNLHDEKEQKPLAKPQEESKEKISNTISCLSCGLMMTYPPGSFFVACPNCKAVSPTIEVQPLKCQFCQLLSYFPKGSPIVKCNCGAIYSIKI</sequence>
<evidence type="ECO:0000313" key="3">
    <source>
        <dbReference type="Proteomes" id="UP000187209"/>
    </source>
</evidence>
<organism evidence="2 3">
    <name type="scientific">Stentor coeruleus</name>
    <dbReference type="NCBI Taxonomy" id="5963"/>
    <lineage>
        <taxon>Eukaryota</taxon>
        <taxon>Sar</taxon>
        <taxon>Alveolata</taxon>
        <taxon>Ciliophora</taxon>
        <taxon>Postciliodesmatophora</taxon>
        <taxon>Heterotrichea</taxon>
        <taxon>Heterotrichida</taxon>
        <taxon>Stentoridae</taxon>
        <taxon>Stentor</taxon>
    </lineage>
</organism>
<evidence type="ECO:0000256" key="1">
    <source>
        <dbReference type="SAM" id="MobiDB-lite"/>
    </source>
</evidence>
<keyword evidence="3" id="KW-1185">Reference proteome</keyword>
<accession>A0A1R2CT26</accession>
<feature type="compositionally biased region" description="Basic and acidic residues" evidence="1">
    <location>
        <begin position="75"/>
        <end position="97"/>
    </location>
</feature>
<feature type="compositionally biased region" description="Polar residues" evidence="1">
    <location>
        <begin position="39"/>
        <end position="61"/>
    </location>
</feature>
<evidence type="ECO:0000313" key="2">
    <source>
        <dbReference type="EMBL" id="OMJ92164.1"/>
    </source>
</evidence>
<dbReference type="Proteomes" id="UP000187209">
    <property type="component" value="Unassembled WGS sequence"/>
</dbReference>
<name>A0A1R2CT26_9CILI</name>
<dbReference type="EMBL" id="MPUH01000067">
    <property type="protein sequence ID" value="OMJ92164.1"/>
    <property type="molecule type" value="Genomic_DNA"/>
</dbReference>
<proteinExistence type="predicted"/>
<protein>
    <recommendedName>
        <fullName evidence="4">Zinc finger LSD1-type domain-containing protein</fullName>
    </recommendedName>
</protein>